<dbReference type="Gene3D" id="3.30.420.10">
    <property type="entry name" value="Ribonuclease H-like superfamily/Ribonuclease H"/>
    <property type="match status" value="1"/>
</dbReference>
<dbReference type="AlphaFoldDB" id="A0A1G7YBI0"/>
<sequence>MQAPVPADVEGKARRPWITWFTDRATNAITGVAVTGDPSRKSVLAALRSVVPRPFDGVPEKVRVVRGRDFLSRTVTTAFDLLDVTPLAGLEPDPFPELPSLGGQLGALRVPHTTGLPKGSPPVTSPTTPRRDQWASTVARWVSDASSSPAATTGCRTRCAGCVTAVQS</sequence>
<gene>
    <name evidence="2" type="ORF">SAMN05216260_1387</name>
</gene>
<feature type="region of interest" description="Disordered" evidence="1">
    <location>
        <begin position="113"/>
        <end position="132"/>
    </location>
</feature>
<protein>
    <recommendedName>
        <fullName evidence="4">Integrase core domain-containing protein</fullName>
    </recommendedName>
</protein>
<proteinExistence type="predicted"/>
<accession>A0A1G7YBI0</accession>
<evidence type="ECO:0000313" key="3">
    <source>
        <dbReference type="Proteomes" id="UP000198614"/>
    </source>
</evidence>
<evidence type="ECO:0000313" key="2">
    <source>
        <dbReference type="EMBL" id="SDG93727.1"/>
    </source>
</evidence>
<reference evidence="2 3" key="1">
    <citation type="submission" date="2016-10" db="EMBL/GenBank/DDBJ databases">
        <authorList>
            <person name="de Groot N.N."/>
        </authorList>
    </citation>
    <scope>NUCLEOTIDE SEQUENCE [LARGE SCALE GENOMIC DNA]</scope>
    <source>
        <strain evidence="2 3">CGMCC 4.1859</strain>
    </source>
</reference>
<dbReference type="EMBL" id="FNAX01000038">
    <property type="protein sequence ID" value="SDG93727.1"/>
    <property type="molecule type" value="Genomic_DNA"/>
</dbReference>
<dbReference type="InterPro" id="IPR012337">
    <property type="entry name" value="RNaseH-like_sf"/>
</dbReference>
<organism evidence="2 3">
    <name type="scientific">Streptomyces griseoaurantiacus</name>
    <dbReference type="NCBI Taxonomy" id="68213"/>
    <lineage>
        <taxon>Bacteria</taxon>
        <taxon>Bacillati</taxon>
        <taxon>Actinomycetota</taxon>
        <taxon>Actinomycetes</taxon>
        <taxon>Kitasatosporales</taxon>
        <taxon>Streptomycetaceae</taxon>
        <taxon>Streptomyces</taxon>
        <taxon>Streptomyces aurantiacus group</taxon>
    </lineage>
</organism>
<evidence type="ECO:0008006" key="4">
    <source>
        <dbReference type="Google" id="ProtNLM"/>
    </source>
</evidence>
<dbReference type="InterPro" id="IPR036397">
    <property type="entry name" value="RNaseH_sf"/>
</dbReference>
<dbReference type="Proteomes" id="UP000198614">
    <property type="component" value="Unassembled WGS sequence"/>
</dbReference>
<evidence type="ECO:0000256" key="1">
    <source>
        <dbReference type="SAM" id="MobiDB-lite"/>
    </source>
</evidence>
<name>A0A1G7YBI0_9ACTN</name>
<dbReference type="SUPFAM" id="SSF53098">
    <property type="entry name" value="Ribonuclease H-like"/>
    <property type="match status" value="1"/>
</dbReference>
<dbReference type="GO" id="GO:0003676">
    <property type="term" value="F:nucleic acid binding"/>
    <property type="evidence" value="ECO:0007669"/>
    <property type="project" value="InterPro"/>
</dbReference>